<dbReference type="FunFam" id="4.10.640.10:FF:000008">
    <property type="entry name" value="28S ribosomal protein S18b, mitochondrial"/>
    <property type="match status" value="1"/>
</dbReference>
<keyword evidence="12" id="KW-1185">Reference proteome</keyword>
<keyword evidence="6" id="KW-0496">Mitochondrion</keyword>
<dbReference type="GO" id="GO:0005763">
    <property type="term" value="C:mitochondrial small ribosomal subunit"/>
    <property type="evidence" value="ECO:0007669"/>
    <property type="project" value="UniProtKB-ARBA"/>
</dbReference>
<keyword evidence="7" id="KW-0687">Ribonucleoprotein</keyword>
<dbReference type="InterPro" id="IPR036870">
    <property type="entry name" value="Ribosomal_bS18_sf"/>
</dbReference>
<keyword evidence="5" id="KW-0689">Ribosomal protein</keyword>
<evidence type="ECO:0000313" key="11">
    <source>
        <dbReference type="EMBL" id="CAH1271457.1"/>
    </source>
</evidence>
<comment type="similarity">
    <text evidence="2">Belongs to the bacterial ribosomal protein bS18 family. Mitochondrion-specific ribosomal protein mS40 subfamily.</text>
</comment>
<sequence length="218" mass="25201">MAAPIRFVATQLSRRVYPLWQAVSHQRKLATQLQARWNTSVYLQQAQGLSRTSVVRCEAEEDAEGGGSEESELPVVTWEESVSYLRSSEFAERYRGKEVWWDYVRNHKGSVPPQKTRKTCIRARRISTGNPCPICRDQNLVVDYRNVELLQHFICPHTGEMENVLRTGVCQKKHKLLIKEIEKAKDHGLLPFAVPHKEYDYEEYFRKHPATATDTKTG</sequence>
<dbReference type="GO" id="GO:0032543">
    <property type="term" value="P:mitochondrial translation"/>
    <property type="evidence" value="ECO:0007669"/>
    <property type="project" value="InterPro"/>
</dbReference>
<dbReference type="InterPro" id="IPR040054">
    <property type="entry name" value="MRPS18B"/>
</dbReference>
<dbReference type="InterPro" id="IPR001648">
    <property type="entry name" value="Ribosomal_bS18"/>
</dbReference>
<dbReference type="PANTHER" id="PTHR13329">
    <property type="entry name" value="MITOCHONDRIAL RIBOSOMAL PROTEIN S18B"/>
    <property type="match status" value="1"/>
</dbReference>
<dbReference type="PANTHER" id="PTHR13329:SF2">
    <property type="entry name" value="SMALL RIBOSOMAL SUBUNIT PROTEIN MS40"/>
    <property type="match status" value="1"/>
</dbReference>
<dbReference type="Gene3D" id="4.10.640.10">
    <property type="entry name" value="Ribosomal protein S18"/>
    <property type="match status" value="1"/>
</dbReference>
<dbReference type="Proteomes" id="UP000838412">
    <property type="component" value="Chromosome 8"/>
</dbReference>
<dbReference type="SUPFAM" id="SSF46911">
    <property type="entry name" value="Ribosomal protein S18"/>
    <property type="match status" value="1"/>
</dbReference>
<evidence type="ECO:0000313" key="12">
    <source>
        <dbReference type="Proteomes" id="UP000838412"/>
    </source>
</evidence>
<evidence type="ECO:0000256" key="9">
    <source>
        <dbReference type="ARBA" id="ARBA00035130"/>
    </source>
</evidence>
<keyword evidence="3" id="KW-0597">Phosphoprotein</keyword>
<dbReference type="GO" id="GO:0003735">
    <property type="term" value="F:structural constituent of ribosome"/>
    <property type="evidence" value="ECO:0007669"/>
    <property type="project" value="InterPro"/>
</dbReference>
<evidence type="ECO:0000256" key="8">
    <source>
        <dbReference type="ARBA" id="ARBA00032055"/>
    </source>
</evidence>
<evidence type="ECO:0000256" key="10">
    <source>
        <dbReference type="ARBA" id="ARBA00035515"/>
    </source>
</evidence>
<dbReference type="EMBL" id="OV696693">
    <property type="protein sequence ID" value="CAH1271457.1"/>
    <property type="molecule type" value="Genomic_DNA"/>
</dbReference>
<dbReference type="AlphaFoldDB" id="A0A8K0A9E7"/>
<evidence type="ECO:0000256" key="2">
    <source>
        <dbReference type="ARBA" id="ARBA00006136"/>
    </source>
</evidence>
<evidence type="ECO:0000256" key="3">
    <source>
        <dbReference type="ARBA" id="ARBA00022553"/>
    </source>
</evidence>
<name>A0A8K0A9E7_BRALA</name>
<evidence type="ECO:0000256" key="4">
    <source>
        <dbReference type="ARBA" id="ARBA00022946"/>
    </source>
</evidence>
<proteinExistence type="inferred from homology"/>
<evidence type="ECO:0000256" key="6">
    <source>
        <dbReference type="ARBA" id="ARBA00023128"/>
    </source>
</evidence>
<dbReference type="OrthoDB" id="21463at2759"/>
<protein>
    <recommendedName>
        <fullName evidence="9">Small ribosomal subunit protein mS40</fullName>
    </recommendedName>
    <alternativeName>
        <fullName evidence="8">28S ribosomal protein S18-2, mitochondrial</fullName>
    </alternativeName>
    <alternativeName>
        <fullName evidence="10">28S ribosomal protein S18b, mitochondrial</fullName>
    </alternativeName>
</protein>
<comment type="subcellular location">
    <subcellularLocation>
        <location evidence="1">Mitochondrion</location>
    </subcellularLocation>
</comment>
<dbReference type="Pfam" id="PF01084">
    <property type="entry name" value="Ribosomal_S18"/>
    <property type="match status" value="1"/>
</dbReference>
<organism evidence="11 12">
    <name type="scientific">Branchiostoma lanceolatum</name>
    <name type="common">Common lancelet</name>
    <name type="synonym">Amphioxus lanceolatum</name>
    <dbReference type="NCBI Taxonomy" id="7740"/>
    <lineage>
        <taxon>Eukaryota</taxon>
        <taxon>Metazoa</taxon>
        <taxon>Chordata</taxon>
        <taxon>Cephalochordata</taxon>
        <taxon>Leptocardii</taxon>
        <taxon>Amphioxiformes</taxon>
        <taxon>Branchiostomatidae</taxon>
        <taxon>Branchiostoma</taxon>
    </lineage>
</organism>
<evidence type="ECO:0000256" key="1">
    <source>
        <dbReference type="ARBA" id="ARBA00004173"/>
    </source>
</evidence>
<accession>A0A8K0A9E7</accession>
<evidence type="ECO:0000256" key="5">
    <source>
        <dbReference type="ARBA" id="ARBA00022980"/>
    </source>
</evidence>
<evidence type="ECO:0000256" key="7">
    <source>
        <dbReference type="ARBA" id="ARBA00023274"/>
    </source>
</evidence>
<reference evidence="11" key="1">
    <citation type="submission" date="2022-01" db="EMBL/GenBank/DDBJ databases">
        <authorList>
            <person name="Braso-Vives M."/>
        </authorList>
    </citation>
    <scope>NUCLEOTIDE SEQUENCE</scope>
</reference>
<gene>
    <name evidence="11" type="primary">MRPS18B</name>
    <name evidence="11" type="ORF">BLAG_LOCUS23479</name>
</gene>
<keyword evidence="4" id="KW-0809">Transit peptide</keyword>